<organism evidence="5 6">
    <name type="scientific">Nitritalea halalkaliphila LW7</name>
    <dbReference type="NCBI Taxonomy" id="1189621"/>
    <lineage>
        <taxon>Bacteria</taxon>
        <taxon>Pseudomonadati</taxon>
        <taxon>Bacteroidota</taxon>
        <taxon>Cytophagia</taxon>
        <taxon>Cytophagales</taxon>
        <taxon>Cyclobacteriaceae</taxon>
        <taxon>Nitritalea</taxon>
    </lineage>
</organism>
<evidence type="ECO:0000313" key="5">
    <source>
        <dbReference type="EMBL" id="EIM77565.1"/>
    </source>
</evidence>
<evidence type="ECO:0000256" key="2">
    <source>
        <dbReference type="ARBA" id="ARBA00022603"/>
    </source>
</evidence>
<dbReference type="InterPro" id="IPR029028">
    <property type="entry name" value="Alpha/beta_knot_MTases"/>
</dbReference>
<dbReference type="Pfam" id="PF00588">
    <property type="entry name" value="SpoU_methylase"/>
    <property type="match status" value="1"/>
</dbReference>
<dbReference type="InterPro" id="IPR033671">
    <property type="entry name" value="TrmH"/>
</dbReference>
<reference evidence="5 6" key="1">
    <citation type="submission" date="2012-05" db="EMBL/GenBank/DDBJ databases">
        <title>Genome sequence of Nitritalea halalkaliphila LW7.</title>
        <authorList>
            <person name="Jangir P.K."/>
            <person name="Singh A."/>
            <person name="Shivaji S."/>
            <person name="Sharma R."/>
        </authorList>
    </citation>
    <scope>NUCLEOTIDE SEQUENCE [LARGE SCALE GENOMIC DNA]</scope>
    <source>
        <strain evidence="5 6">LW7</strain>
    </source>
</reference>
<evidence type="ECO:0000256" key="1">
    <source>
        <dbReference type="ARBA" id="ARBA00022555"/>
    </source>
</evidence>
<proteinExistence type="predicted"/>
<dbReference type="Proteomes" id="UP000005551">
    <property type="component" value="Unassembled WGS sequence"/>
</dbReference>
<name>I5C6W3_9BACT</name>
<keyword evidence="6" id="KW-1185">Reference proteome</keyword>
<sequence length="131" mass="14661">MDCVDTLKAAGYTVLATSPKEGSMAAHQLDPQKKTALVFGNEHAGVSEELIEAADGLVHIPMFGFSESFNISVAASILLHQLRTQVEPAALPDFYLSEEERFQLRSRWYRDIVKNSAIHERQFFSTFEQEG</sequence>
<dbReference type="Gene3D" id="3.40.1280.10">
    <property type="match status" value="1"/>
</dbReference>
<keyword evidence="1" id="KW-0820">tRNA-binding</keyword>
<dbReference type="PATRIC" id="fig|1189621.3.peg.1334"/>
<keyword evidence="1" id="KW-0694">RNA-binding</keyword>
<dbReference type="EMBL" id="AJYA01000014">
    <property type="protein sequence ID" value="EIM77565.1"/>
    <property type="molecule type" value="Genomic_DNA"/>
</dbReference>
<dbReference type="GO" id="GO:0000049">
    <property type="term" value="F:tRNA binding"/>
    <property type="evidence" value="ECO:0007669"/>
    <property type="project" value="UniProtKB-KW"/>
</dbReference>
<dbReference type="PANTHER" id="PTHR43453:SF3">
    <property type="entry name" value="TRNA_RRNA METHYLTRANSFERASE SPOU TYPE DOMAIN-CONTAINING PROTEIN"/>
    <property type="match status" value="1"/>
</dbReference>
<accession>I5C6W3</accession>
<comment type="caution">
    <text evidence="5">The sequence shown here is derived from an EMBL/GenBank/DDBJ whole genome shotgun (WGS) entry which is preliminary data.</text>
</comment>
<feature type="domain" description="tRNA/rRNA methyltransferase SpoU type" evidence="4">
    <location>
        <begin position="2"/>
        <end position="80"/>
    </location>
</feature>
<keyword evidence="3 5" id="KW-0808">Transferase</keyword>
<dbReference type="InterPro" id="IPR001537">
    <property type="entry name" value="SpoU_MeTrfase"/>
</dbReference>
<dbReference type="STRING" id="1189621.A3SI_06384"/>
<dbReference type="PANTHER" id="PTHR43453">
    <property type="entry name" value="RRNA METHYLASE-LIKE"/>
    <property type="match status" value="1"/>
</dbReference>
<evidence type="ECO:0000313" key="6">
    <source>
        <dbReference type="Proteomes" id="UP000005551"/>
    </source>
</evidence>
<keyword evidence="2 5" id="KW-0489">Methyltransferase</keyword>
<protein>
    <submittedName>
        <fullName evidence="5">tRNA/rRNA methyltransferase SpoU</fullName>
    </submittedName>
</protein>
<dbReference type="SUPFAM" id="SSF75217">
    <property type="entry name" value="alpha/beta knot"/>
    <property type="match status" value="1"/>
</dbReference>
<dbReference type="InterPro" id="IPR029026">
    <property type="entry name" value="tRNA_m1G_MTases_N"/>
</dbReference>
<evidence type="ECO:0000256" key="3">
    <source>
        <dbReference type="ARBA" id="ARBA00022679"/>
    </source>
</evidence>
<dbReference type="GO" id="GO:0008173">
    <property type="term" value="F:RNA methyltransferase activity"/>
    <property type="evidence" value="ECO:0007669"/>
    <property type="project" value="InterPro"/>
</dbReference>
<evidence type="ECO:0000259" key="4">
    <source>
        <dbReference type="Pfam" id="PF00588"/>
    </source>
</evidence>
<gene>
    <name evidence="5" type="ORF">A3SI_06384</name>
</gene>
<dbReference type="AlphaFoldDB" id="I5C6W3"/>
<dbReference type="GO" id="GO:0002938">
    <property type="term" value="P:tRNA guanine ribose methylation"/>
    <property type="evidence" value="ECO:0007669"/>
    <property type="project" value="TreeGrafter"/>
</dbReference>